<organism evidence="1 2">
    <name type="scientific">Thomasclavelia ramosa</name>
    <dbReference type="NCBI Taxonomy" id="1547"/>
    <lineage>
        <taxon>Bacteria</taxon>
        <taxon>Bacillati</taxon>
        <taxon>Bacillota</taxon>
        <taxon>Erysipelotrichia</taxon>
        <taxon>Erysipelotrichales</taxon>
        <taxon>Coprobacillaceae</taxon>
        <taxon>Thomasclavelia</taxon>
    </lineage>
</organism>
<accession>A0A3E3EGS5</accession>
<dbReference type="RefSeq" id="WP_117580728.1">
    <property type="nucleotide sequence ID" value="NZ_CP176642.1"/>
</dbReference>
<sequence length="82" mass="9694">MEKSVVDICLSMDEISALNDLLYHHVEFLKSRGQEYKSMIDSLEKDKNYNSVEIFEAAHMLFNSTADSLECYNNLWHKLRKY</sequence>
<proteinExistence type="predicted"/>
<name>A0A3E3EGS5_9FIRM</name>
<gene>
    <name evidence="1" type="ORF">DXB93_04425</name>
</gene>
<comment type="caution">
    <text evidence="1">The sequence shown here is derived from an EMBL/GenBank/DDBJ whole genome shotgun (WGS) entry which is preliminary data.</text>
</comment>
<reference evidence="1 2" key="1">
    <citation type="submission" date="2018-08" db="EMBL/GenBank/DDBJ databases">
        <title>A genome reference for cultivated species of the human gut microbiota.</title>
        <authorList>
            <person name="Zou Y."/>
            <person name="Xue W."/>
            <person name="Luo G."/>
        </authorList>
    </citation>
    <scope>NUCLEOTIDE SEQUENCE [LARGE SCALE GENOMIC DNA]</scope>
    <source>
        <strain evidence="1 2">OM06-4</strain>
    </source>
</reference>
<protein>
    <submittedName>
        <fullName evidence="1">Uncharacterized protein</fullName>
    </submittedName>
</protein>
<dbReference type="AlphaFoldDB" id="A0A3E3EGS5"/>
<dbReference type="EMBL" id="QUSL01000005">
    <property type="protein sequence ID" value="RGD86431.1"/>
    <property type="molecule type" value="Genomic_DNA"/>
</dbReference>
<dbReference type="Proteomes" id="UP000261032">
    <property type="component" value="Unassembled WGS sequence"/>
</dbReference>
<evidence type="ECO:0000313" key="2">
    <source>
        <dbReference type="Proteomes" id="UP000261032"/>
    </source>
</evidence>
<evidence type="ECO:0000313" key="1">
    <source>
        <dbReference type="EMBL" id="RGD86431.1"/>
    </source>
</evidence>